<dbReference type="GO" id="GO:0005524">
    <property type="term" value="F:ATP binding"/>
    <property type="evidence" value="ECO:0007669"/>
    <property type="project" value="UniProtKB-KW"/>
</dbReference>
<dbReference type="NCBIfam" id="TIGR00368">
    <property type="entry name" value="YifB family Mg chelatase-like AAA ATPase"/>
    <property type="match status" value="1"/>
</dbReference>
<dbReference type="InterPro" id="IPR004482">
    <property type="entry name" value="Mg_chelat-rel"/>
</dbReference>
<dbReference type="InterPro" id="IPR003593">
    <property type="entry name" value="AAA+_ATPase"/>
</dbReference>
<dbReference type="InterPro" id="IPR001208">
    <property type="entry name" value="MCM_dom"/>
</dbReference>
<dbReference type="Proteomes" id="UP000092024">
    <property type="component" value="Unassembled WGS sequence"/>
</dbReference>
<dbReference type="STRING" id="1844972.A7K91_02550"/>
<protein>
    <submittedName>
        <fullName evidence="6">Fis family transcriptional regulator</fullName>
    </submittedName>
</protein>
<dbReference type="AlphaFoldDB" id="A0A1A5YVN4"/>
<feature type="domain" description="AAA+ ATPase" evidence="5">
    <location>
        <begin position="270"/>
        <end position="456"/>
    </location>
</feature>
<dbReference type="InterPro" id="IPR020568">
    <property type="entry name" value="Ribosomal_Su5_D2-typ_SF"/>
</dbReference>
<comment type="similarity">
    <text evidence="1">Belongs to the Mg-chelatase subunits D/I family. ComM subfamily.</text>
</comment>
<evidence type="ECO:0000256" key="4">
    <source>
        <dbReference type="SAM" id="MobiDB-lite"/>
    </source>
</evidence>
<dbReference type="PANTHER" id="PTHR32039:SF7">
    <property type="entry name" value="COMPETENCE PROTEIN COMM"/>
    <property type="match status" value="1"/>
</dbReference>
<evidence type="ECO:0000313" key="6">
    <source>
        <dbReference type="EMBL" id="OBR69614.1"/>
    </source>
</evidence>
<dbReference type="Gene3D" id="3.30.230.10">
    <property type="match status" value="1"/>
</dbReference>
<keyword evidence="3" id="KW-0067">ATP-binding</keyword>
<dbReference type="PRINTS" id="PR01657">
    <property type="entry name" value="MCMFAMILY"/>
</dbReference>
<evidence type="ECO:0000256" key="3">
    <source>
        <dbReference type="ARBA" id="ARBA00022840"/>
    </source>
</evidence>
<dbReference type="PANTHER" id="PTHR32039">
    <property type="entry name" value="MAGNESIUM-CHELATASE SUBUNIT CHLI"/>
    <property type="match status" value="1"/>
</dbReference>
<dbReference type="InterPro" id="IPR000523">
    <property type="entry name" value="Mg_chelatse_chII-like_cat_dom"/>
</dbReference>
<dbReference type="Gene3D" id="3.40.50.300">
    <property type="entry name" value="P-loop containing nucleotide triphosphate hydrolases"/>
    <property type="match status" value="1"/>
</dbReference>
<dbReference type="OrthoDB" id="9813147at2"/>
<dbReference type="SUPFAM" id="SSF54211">
    <property type="entry name" value="Ribosomal protein S5 domain 2-like"/>
    <property type="match status" value="1"/>
</dbReference>
<dbReference type="InterPro" id="IPR045006">
    <property type="entry name" value="CHLI-like"/>
</dbReference>
<feature type="region of interest" description="Disordered" evidence="4">
    <location>
        <begin position="184"/>
        <end position="207"/>
    </location>
</feature>
<reference evidence="6 7" key="1">
    <citation type="submission" date="2016-05" db="EMBL/GenBank/DDBJ databases">
        <title>Paenibacillus oryzae. sp. nov., isolated from the rice root.</title>
        <authorList>
            <person name="Zhang J."/>
            <person name="Zhang X."/>
        </authorList>
    </citation>
    <scope>NUCLEOTIDE SEQUENCE [LARGE SCALE GENOMIC DNA]</scope>
    <source>
        <strain evidence="6 7">1DrF-4</strain>
    </source>
</reference>
<dbReference type="SUPFAM" id="SSF52540">
    <property type="entry name" value="P-loop containing nucleoside triphosphate hydrolases"/>
    <property type="match status" value="1"/>
</dbReference>
<dbReference type="SMART" id="SM00382">
    <property type="entry name" value="AAA"/>
    <property type="match status" value="1"/>
</dbReference>
<dbReference type="InterPro" id="IPR025158">
    <property type="entry name" value="Mg_chelat-rel_C"/>
</dbReference>
<accession>A0A1A5YVN4</accession>
<dbReference type="Pfam" id="PF13541">
    <property type="entry name" value="ChlI"/>
    <property type="match status" value="1"/>
</dbReference>
<dbReference type="Pfam" id="PF01078">
    <property type="entry name" value="Mg_chelatase"/>
    <property type="match status" value="1"/>
</dbReference>
<keyword evidence="7" id="KW-1185">Reference proteome</keyword>
<dbReference type="RefSeq" id="WP_068678436.1">
    <property type="nucleotide sequence ID" value="NZ_LYPA01000015.1"/>
</dbReference>
<proteinExistence type="inferred from homology"/>
<dbReference type="InterPro" id="IPR014721">
    <property type="entry name" value="Ribsml_uS5_D2-typ_fold_subgr"/>
</dbReference>
<evidence type="ECO:0000256" key="1">
    <source>
        <dbReference type="ARBA" id="ARBA00006354"/>
    </source>
</evidence>
<name>A0A1A5YVN4_9BACL</name>
<comment type="caution">
    <text evidence="6">The sequence shown here is derived from an EMBL/GenBank/DDBJ whole genome shotgun (WGS) entry which is preliminary data.</text>
</comment>
<keyword evidence="2" id="KW-0547">Nucleotide-binding</keyword>
<evidence type="ECO:0000259" key="5">
    <source>
        <dbReference type="SMART" id="SM00382"/>
    </source>
</evidence>
<evidence type="ECO:0000313" key="7">
    <source>
        <dbReference type="Proteomes" id="UP000092024"/>
    </source>
</evidence>
<evidence type="ECO:0000256" key="2">
    <source>
        <dbReference type="ARBA" id="ARBA00022741"/>
    </source>
</evidence>
<dbReference type="EMBL" id="LYPA01000015">
    <property type="protein sequence ID" value="OBR69614.1"/>
    <property type="molecule type" value="Genomic_DNA"/>
</dbReference>
<dbReference type="InterPro" id="IPR027417">
    <property type="entry name" value="P-loop_NTPase"/>
</dbReference>
<gene>
    <name evidence="6" type="ORF">A7K91_02550</name>
</gene>
<dbReference type="Pfam" id="PF13335">
    <property type="entry name" value="Mg_chelatase_C"/>
    <property type="match status" value="1"/>
</dbReference>
<sequence length="573" mass="61901">MFNAIDSASVFGVEGTRISVEVDICNGLPQVNIVGLADLAIRESVERVRAAIKNSGFSFPMERITVNLAPADLRKEGTAFDLAIAAGILTASGQIGRDLFQKTLVIGELSLNGGLRPVPGVLAMIQHAKERGITSVLLPLDNCREAGWISGMELFGLSHLKQLQAIKNKEGVLRDLKVDPVNGELDSHTTDMRSLSPDGSGTNYEKNGMLSRGKKTGNESIELAEVHPCPSSDRAIGDNRAVWGERPLPDFADIIGQQHAKRALLIAAAGRHNILFSGPPGTGKTMMIQALPGILPLLDENEALEVTKIYSVAGKLPANAEGLIRTPPFRSPHHSVSTAGLIGGGTMPKPGELTLAHRGILYLDELTEFPRSVLDMLRQPLENSVITISRAKATVQFPASIMLAASFNPCPCGYYGHEYGGNYCTCSSTAISRYRSRLSGPLLDRIDLQLEVPRPRSNDHTQRSRPPGSAELRGVVEAARERQRQRNGAVGAYCNSELAGAALRKSARLRREASMLLEQAFQSLGISMRAYDRLLKLSRTIADVEASEYIEAEHIAEAIQYRRTDASGASSSI</sequence>
<dbReference type="GO" id="GO:0003677">
    <property type="term" value="F:DNA binding"/>
    <property type="evidence" value="ECO:0007669"/>
    <property type="project" value="InterPro"/>
</dbReference>
<organism evidence="6 7">
    <name type="scientific">Paenibacillus oryzae</name>
    <dbReference type="NCBI Taxonomy" id="1844972"/>
    <lineage>
        <taxon>Bacteria</taxon>
        <taxon>Bacillati</taxon>
        <taxon>Bacillota</taxon>
        <taxon>Bacilli</taxon>
        <taxon>Bacillales</taxon>
        <taxon>Paenibacillaceae</taxon>
        <taxon>Paenibacillus</taxon>
    </lineage>
</organism>